<dbReference type="InterPro" id="IPR027417">
    <property type="entry name" value="P-loop_NTPase"/>
</dbReference>
<dbReference type="Pfam" id="PF13177">
    <property type="entry name" value="DNA_pol3_delta2"/>
    <property type="match status" value="1"/>
</dbReference>
<keyword evidence="3" id="KW-0808">Transferase</keyword>
<dbReference type="GO" id="GO:0006261">
    <property type="term" value="P:DNA-templated DNA replication"/>
    <property type="evidence" value="ECO:0007669"/>
    <property type="project" value="TreeGrafter"/>
</dbReference>
<dbReference type="EMBL" id="CADCXN010000046">
    <property type="protein sequence ID" value="CAA9890118.1"/>
    <property type="molecule type" value="Genomic_DNA"/>
</dbReference>
<reference evidence="9 10" key="1">
    <citation type="submission" date="2020-02" db="EMBL/GenBank/DDBJ databases">
        <authorList>
            <person name="Hogendoorn C."/>
        </authorList>
    </citation>
    <scope>NUCLEOTIDE SEQUENCE [LARGE SCALE GENOMIC DNA]</scope>
    <source>
        <strain evidence="9">METHB21</strain>
    </source>
</reference>
<dbReference type="GO" id="GO:0008408">
    <property type="term" value="F:3'-5' exonuclease activity"/>
    <property type="evidence" value="ECO:0007669"/>
    <property type="project" value="InterPro"/>
</dbReference>
<evidence type="ECO:0000256" key="2">
    <source>
        <dbReference type="ARBA" id="ARBA00014363"/>
    </source>
</evidence>
<dbReference type="GO" id="GO:0009360">
    <property type="term" value="C:DNA polymerase III complex"/>
    <property type="evidence" value="ECO:0007669"/>
    <property type="project" value="InterPro"/>
</dbReference>
<comment type="caution">
    <text evidence="9">The sequence shown here is derived from an EMBL/GenBank/DDBJ whole genome shotgun (WGS) entry which is preliminary data.</text>
</comment>
<evidence type="ECO:0000256" key="1">
    <source>
        <dbReference type="ARBA" id="ARBA00012417"/>
    </source>
</evidence>
<dbReference type="PANTHER" id="PTHR11669">
    <property type="entry name" value="REPLICATION FACTOR C / DNA POLYMERASE III GAMMA-TAU SUBUNIT"/>
    <property type="match status" value="1"/>
</dbReference>
<dbReference type="Gene3D" id="3.40.50.300">
    <property type="entry name" value="P-loop containing nucleotide triphosphate hydrolases"/>
    <property type="match status" value="1"/>
</dbReference>
<evidence type="ECO:0000256" key="6">
    <source>
        <dbReference type="ARBA" id="ARBA00022932"/>
    </source>
</evidence>
<evidence type="ECO:0000256" key="3">
    <source>
        <dbReference type="ARBA" id="ARBA00022679"/>
    </source>
</evidence>
<evidence type="ECO:0000313" key="9">
    <source>
        <dbReference type="EMBL" id="CAA9890118.1"/>
    </source>
</evidence>
<dbReference type="GO" id="GO:0003887">
    <property type="term" value="F:DNA-directed DNA polymerase activity"/>
    <property type="evidence" value="ECO:0007669"/>
    <property type="project" value="UniProtKB-KW"/>
</dbReference>
<comment type="catalytic activity">
    <reaction evidence="7">
        <text>DNA(n) + a 2'-deoxyribonucleoside 5'-triphosphate = DNA(n+1) + diphosphate</text>
        <dbReference type="Rhea" id="RHEA:22508"/>
        <dbReference type="Rhea" id="RHEA-COMP:17339"/>
        <dbReference type="Rhea" id="RHEA-COMP:17340"/>
        <dbReference type="ChEBI" id="CHEBI:33019"/>
        <dbReference type="ChEBI" id="CHEBI:61560"/>
        <dbReference type="ChEBI" id="CHEBI:173112"/>
        <dbReference type="EC" id="2.7.7.7"/>
    </reaction>
</comment>
<protein>
    <recommendedName>
        <fullName evidence="2">DNA polymerase III subunit delta'</fullName>
        <ecNumber evidence="1">2.7.7.7</ecNumber>
    </recommendedName>
</protein>
<feature type="domain" description="DNA polymerase III delta subunit C-terminal" evidence="8">
    <location>
        <begin position="215"/>
        <end position="327"/>
    </location>
</feature>
<evidence type="ECO:0000256" key="4">
    <source>
        <dbReference type="ARBA" id="ARBA00022695"/>
    </source>
</evidence>
<dbReference type="NCBIfam" id="TIGR00678">
    <property type="entry name" value="holB"/>
    <property type="match status" value="1"/>
</dbReference>
<proteinExistence type="predicted"/>
<keyword evidence="10" id="KW-1185">Reference proteome</keyword>
<evidence type="ECO:0000256" key="7">
    <source>
        <dbReference type="ARBA" id="ARBA00049244"/>
    </source>
</evidence>
<evidence type="ECO:0000256" key="5">
    <source>
        <dbReference type="ARBA" id="ARBA00022705"/>
    </source>
</evidence>
<dbReference type="InterPro" id="IPR004622">
    <property type="entry name" value="DNA_pol_HolB"/>
</dbReference>
<dbReference type="GO" id="GO:0003677">
    <property type="term" value="F:DNA binding"/>
    <property type="evidence" value="ECO:0007669"/>
    <property type="project" value="InterPro"/>
</dbReference>
<evidence type="ECO:0000259" key="8">
    <source>
        <dbReference type="Pfam" id="PF09115"/>
    </source>
</evidence>
<dbReference type="InterPro" id="IPR050238">
    <property type="entry name" value="DNA_Rep/Repair_Clamp_Loader"/>
</dbReference>
<gene>
    <name evidence="9" type="ORF">METHB2_190005</name>
</gene>
<keyword evidence="5" id="KW-0235">DNA replication</keyword>
<organism evidence="9 10">
    <name type="scientific">Candidatus Methylobacter favarea</name>
    <dbReference type="NCBI Taxonomy" id="2707345"/>
    <lineage>
        <taxon>Bacteria</taxon>
        <taxon>Pseudomonadati</taxon>
        <taxon>Pseudomonadota</taxon>
        <taxon>Gammaproteobacteria</taxon>
        <taxon>Methylococcales</taxon>
        <taxon>Methylococcaceae</taxon>
        <taxon>Methylobacter</taxon>
    </lineage>
</organism>
<dbReference type="Pfam" id="PF09115">
    <property type="entry name" value="DNApol3-delta_C"/>
    <property type="match status" value="1"/>
</dbReference>
<dbReference type="SUPFAM" id="SSF52540">
    <property type="entry name" value="P-loop containing nucleoside triphosphate hydrolases"/>
    <property type="match status" value="1"/>
</dbReference>
<dbReference type="EC" id="2.7.7.7" evidence="1"/>
<keyword evidence="6" id="KW-0239">DNA-directed DNA polymerase</keyword>
<dbReference type="NCBIfam" id="NF004310">
    <property type="entry name" value="PRK05707.1"/>
    <property type="match status" value="1"/>
</dbReference>
<keyword evidence="4" id="KW-0548">Nucleotidyltransferase</keyword>
<sequence length="333" mass="38229">MILRDQLLPWQQQNWQHLCHYILQQRIPQALLITGKKGLGKQHLARQFAFSLLCASPRPDGFSCGHCDRCKLLNAETHPDYICLSPEEAGKAITVGQIRSLVAKLTLKPQFEAYRIVVINPAEQMNNAAANAFLKYLEEPTERTLIVLITDKPAKLPATLVSRCQKLAVDTPDKETLSAWFKLHNTKLSSENISVLSGLAQSAPLLMLEYAHDETLKVRNKCFNAWIAIAKQQNHPVIIAEEWYKLPEAPLIFWITSWIIDLIRCFYQVTTENLYNPDLNNPLQELSQQLELKGIYKLYDLLLNSRQRLGTQINKQLMFEEILIQWSELNLSR</sequence>
<dbReference type="AlphaFoldDB" id="A0A8S0Y9G9"/>
<dbReference type="InterPro" id="IPR015199">
    <property type="entry name" value="DNA_pol_III_delta_C"/>
</dbReference>
<accession>A0A8S0Y9G9</accession>
<evidence type="ECO:0000313" key="10">
    <source>
        <dbReference type="Proteomes" id="UP000494216"/>
    </source>
</evidence>
<dbReference type="Proteomes" id="UP000494216">
    <property type="component" value="Unassembled WGS sequence"/>
</dbReference>
<dbReference type="PANTHER" id="PTHR11669:SF8">
    <property type="entry name" value="DNA POLYMERASE III SUBUNIT DELTA"/>
    <property type="match status" value="1"/>
</dbReference>
<dbReference type="RefSeq" id="WP_174625084.1">
    <property type="nucleotide sequence ID" value="NZ_CADCXN010000046.1"/>
</dbReference>
<dbReference type="Gene3D" id="1.20.272.10">
    <property type="match status" value="1"/>
</dbReference>
<name>A0A8S0Y9G9_9GAMM</name>